<evidence type="ECO:0000313" key="4">
    <source>
        <dbReference type="Proteomes" id="UP000266506"/>
    </source>
</evidence>
<dbReference type="OrthoDB" id="7560678at2"/>
<evidence type="ECO:0000259" key="1">
    <source>
        <dbReference type="Pfam" id="PF00534"/>
    </source>
</evidence>
<dbReference type="Proteomes" id="UP000266506">
    <property type="component" value="Unassembled WGS sequence"/>
</dbReference>
<dbReference type="InterPro" id="IPR028098">
    <property type="entry name" value="Glyco_trans_4-like_N"/>
</dbReference>
<accession>A0A397RVP7</accession>
<gene>
    <name evidence="3" type="ORF">EI71_00372</name>
</gene>
<feature type="domain" description="Glycosyl transferase family 1" evidence="1">
    <location>
        <begin position="190"/>
        <end position="331"/>
    </location>
</feature>
<dbReference type="EMBL" id="QXEV01000002">
    <property type="protein sequence ID" value="RIA78420.1"/>
    <property type="molecule type" value="Genomic_DNA"/>
</dbReference>
<dbReference type="GO" id="GO:0016757">
    <property type="term" value="F:glycosyltransferase activity"/>
    <property type="evidence" value="ECO:0007669"/>
    <property type="project" value="InterPro"/>
</dbReference>
<evidence type="ECO:0000313" key="3">
    <source>
        <dbReference type="EMBL" id="RIA78420.1"/>
    </source>
</evidence>
<dbReference type="CDD" id="cd03801">
    <property type="entry name" value="GT4_PimA-like"/>
    <property type="match status" value="1"/>
</dbReference>
<dbReference type="PANTHER" id="PTHR12526:SF630">
    <property type="entry name" value="GLYCOSYLTRANSFERASE"/>
    <property type="match status" value="1"/>
</dbReference>
<keyword evidence="3" id="KW-0808">Transferase</keyword>
<proteinExistence type="predicted"/>
<name>A0A397RVP7_9MOLU</name>
<organism evidence="3 4">
    <name type="scientific">Anaeroplasma bactoclasticum</name>
    <dbReference type="NCBI Taxonomy" id="2088"/>
    <lineage>
        <taxon>Bacteria</taxon>
        <taxon>Bacillati</taxon>
        <taxon>Mycoplasmatota</taxon>
        <taxon>Mollicutes</taxon>
        <taxon>Anaeroplasmatales</taxon>
        <taxon>Anaeroplasmataceae</taxon>
        <taxon>Anaeroplasma</taxon>
    </lineage>
</organism>
<comment type="caution">
    <text evidence="3">The sequence shown here is derived from an EMBL/GenBank/DDBJ whole genome shotgun (WGS) entry which is preliminary data.</text>
</comment>
<reference evidence="3 4" key="1">
    <citation type="submission" date="2018-08" db="EMBL/GenBank/DDBJ databases">
        <title>Genomic Encyclopedia of Archaeal and Bacterial Type Strains, Phase II (KMG-II): from individual species to whole genera.</title>
        <authorList>
            <person name="Goeker M."/>
        </authorList>
    </citation>
    <scope>NUCLEOTIDE SEQUENCE [LARGE SCALE GENOMIC DNA]</scope>
    <source>
        <strain evidence="3 4">ATCC 27112</strain>
    </source>
</reference>
<dbReference type="PANTHER" id="PTHR12526">
    <property type="entry name" value="GLYCOSYLTRANSFERASE"/>
    <property type="match status" value="1"/>
</dbReference>
<dbReference type="Gene3D" id="3.40.50.2000">
    <property type="entry name" value="Glycogen Phosphorylase B"/>
    <property type="match status" value="2"/>
</dbReference>
<evidence type="ECO:0000259" key="2">
    <source>
        <dbReference type="Pfam" id="PF13439"/>
    </source>
</evidence>
<dbReference type="Pfam" id="PF13439">
    <property type="entry name" value="Glyco_transf_4"/>
    <property type="match status" value="1"/>
</dbReference>
<dbReference type="RefSeq" id="WP_119015539.1">
    <property type="nucleotide sequence ID" value="NZ_QXEV01000002.1"/>
</dbReference>
<dbReference type="InParanoid" id="A0A397RVP7"/>
<dbReference type="Pfam" id="PF00534">
    <property type="entry name" value="Glycos_transf_1"/>
    <property type="match status" value="1"/>
</dbReference>
<dbReference type="InterPro" id="IPR001296">
    <property type="entry name" value="Glyco_trans_1"/>
</dbReference>
<keyword evidence="4" id="KW-1185">Reference proteome</keyword>
<dbReference type="AlphaFoldDB" id="A0A397RVP7"/>
<dbReference type="SUPFAM" id="SSF53756">
    <property type="entry name" value="UDP-Glycosyltransferase/glycogen phosphorylase"/>
    <property type="match status" value="1"/>
</dbReference>
<protein>
    <submittedName>
        <fullName evidence="3">Glycosyltransferase involved in cell wall biosynthesis</fullName>
    </submittedName>
</protein>
<feature type="domain" description="Glycosyltransferase subfamily 4-like N-terminal" evidence="2">
    <location>
        <begin position="20"/>
        <end position="180"/>
    </location>
</feature>
<sequence length="362" mass="41038">MKKILFVLSDLPKIGPTNQTLYIIKAAMKKYEVSVLTLFDETDCYSVKDNYIANGVKVECLHLESFINAIIKGPKKIAEYIKNNKVSLIHSYGTIADYICEKAHTKTNIPHIISLRVFPKEDLFSRMNFIKAWIAYSIHLSALKKCKHVVACSKSLLGLMRDKYGFAKKFIYIQNGVDVDKYSLDSNSCNNRDNNYICLSSIISRKRIHESIEGFLKSNISKNSILYIVGDGELLDGLKMQFNEYKNVIFVGKTNDVQKYLNSCKYFISSSESEGLPNSLLEALSMGLIPIVSSIPQHLEVLEEINAVYYSYVLGNVDELSKTIDSIPDDIISNNRERIVSSSFNSTNMGKKYIDLYSEIIE</sequence>